<dbReference type="EC" id="2.5.1.58" evidence="2 9"/>
<feature type="domain" description="Prenyltransferase alpha-alpha toroid" evidence="10">
    <location>
        <begin position="41"/>
        <end position="462"/>
    </location>
</feature>
<evidence type="ECO:0000259" key="10">
    <source>
        <dbReference type="Pfam" id="PF00432"/>
    </source>
</evidence>
<dbReference type="Pfam" id="PF00432">
    <property type="entry name" value="Prenyltrans"/>
    <property type="match status" value="1"/>
</dbReference>
<keyword evidence="8 9" id="KW-0862">Zinc</keyword>
<dbReference type="PANTHER" id="PTHR11774">
    <property type="entry name" value="GERANYLGERANYL TRANSFERASE TYPE BETA SUBUNIT"/>
    <property type="match status" value="1"/>
</dbReference>
<comment type="cofactor">
    <cofactor evidence="9">
        <name>Zn(2+)</name>
        <dbReference type="ChEBI" id="CHEBI:29105"/>
    </cofactor>
    <text evidence="9">Binds 1 zinc ion per subunit.</text>
</comment>
<evidence type="ECO:0000256" key="7">
    <source>
        <dbReference type="ARBA" id="ARBA00022737"/>
    </source>
</evidence>
<comment type="subunit">
    <text evidence="9">Heterodimer of an alpha and a beta subunit.</text>
</comment>
<dbReference type="InterPro" id="IPR008930">
    <property type="entry name" value="Terpenoid_cyclase/PrenylTrfase"/>
</dbReference>
<dbReference type="InterPro" id="IPR001330">
    <property type="entry name" value="Prenyltrans"/>
</dbReference>
<dbReference type="Gene3D" id="1.50.10.20">
    <property type="match status" value="1"/>
</dbReference>
<comment type="similarity">
    <text evidence="1 9">Belongs to the protein prenyltransferase subunit beta family.</text>
</comment>
<evidence type="ECO:0000313" key="12">
    <source>
        <dbReference type="Proteomes" id="UP001214628"/>
    </source>
</evidence>
<dbReference type="EMBL" id="CP118375">
    <property type="protein sequence ID" value="WFD42391.1"/>
    <property type="molecule type" value="Genomic_DNA"/>
</dbReference>
<reference evidence="11" key="1">
    <citation type="submission" date="2023-02" db="EMBL/GenBank/DDBJ databases">
        <title>Mating type loci evolution in Malassezia.</title>
        <authorList>
            <person name="Coelho M.A."/>
        </authorList>
    </citation>
    <scope>NUCLEOTIDE SEQUENCE</scope>
    <source>
        <strain evidence="11">CBS 14136</strain>
    </source>
</reference>
<dbReference type="CDD" id="cd02893">
    <property type="entry name" value="FTase"/>
    <property type="match status" value="1"/>
</dbReference>
<keyword evidence="6 9" id="KW-0479">Metal-binding</keyword>
<dbReference type="PANTHER" id="PTHR11774:SF6">
    <property type="entry name" value="PROTEIN FARNESYLTRANSFERASE SUBUNIT BETA"/>
    <property type="match status" value="1"/>
</dbReference>
<evidence type="ECO:0000256" key="9">
    <source>
        <dbReference type="RuleBase" id="RU365056"/>
    </source>
</evidence>
<dbReference type="GO" id="GO:0097354">
    <property type="term" value="P:prenylation"/>
    <property type="evidence" value="ECO:0007669"/>
    <property type="project" value="UniProtKB-UniRule"/>
</dbReference>
<dbReference type="Proteomes" id="UP001214628">
    <property type="component" value="Chromosome 1"/>
</dbReference>
<dbReference type="GO" id="GO:0004660">
    <property type="term" value="F:protein farnesyltransferase activity"/>
    <property type="evidence" value="ECO:0007669"/>
    <property type="project" value="UniProtKB-UniRule"/>
</dbReference>
<comment type="function">
    <text evidence="9">Catalyzes the transfer of a farnesyl moiety from farnesyl diphosphate to a cysteine at the fourth position from the C-terminus of several proteins. The beta subunit is responsible for peptide-binding.</text>
</comment>
<evidence type="ECO:0000256" key="1">
    <source>
        <dbReference type="ARBA" id="ARBA00010497"/>
    </source>
</evidence>
<dbReference type="GO" id="GO:0008270">
    <property type="term" value="F:zinc ion binding"/>
    <property type="evidence" value="ECO:0007669"/>
    <property type="project" value="UniProtKB-UniRule"/>
</dbReference>
<evidence type="ECO:0000256" key="3">
    <source>
        <dbReference type="ARBA" id="ARBA00015798"/>
    </source>
</evidence>
<name>A0AAF0JJA3_9BASI</name>
<protein>
    <recommendedName>
        <fullName evidence="3 9">Protein farnesyltransferase subunit beta</fullName>
        <shortName evidence="9">FTase-beta</shortName>
        <ecNumber evidence="2 9">2.5.1.58</ecNumber>
    </recommendedName>
</protein>
<evidence type="ECO:0000256" key="6">
    <source>
        <dbReference type="ARBA" id="ARBA00022723"/>
    </source>
</evidence>
<evidence type="ECO:0000256" key="8">
    <source>
        <dbReference type="ARBA" id="ARBA00022833"/>
    </source>
</evidence>
<accession>A0AAF0JJA3</accession>
<sequence>MWPVPDDLYPTQTSVEQRQTEDAIHQLIELYEDGVQPLPPLRRKEHAAFLLRILEPLSARYVAFDSNRAWLIYWISHSLDLMGLPLTGSLQARAISTLLHFQDTLKGGFGGGPGQMGHLMSTYAAVCALAIIGGPGGKPTEDDIENGHSVDVGRGGWDCIEKDRIYEWIMRLKQPDGSFLVHEQGEIDVRATYCVVVVASLLGLMTNELLEGVGDFVASCQTYEGGFSAMSFPTYTVQSNTMRPLVPVPEQPAIGEAHGGYAYCALASHAQLAFLGYKGDVAMDPLLRWATSLQGSAYEGGGFRGRTNKLVDGCYGWFCGGGLLTCIEGLTFPSVLEKVHVENDDDNESSSWDSIDEAEDDLLDRNALERYILIVAQLSSGGLCDKPGKRPDAYHTCYNLSGLSMTQHRLRHSSAAAEQAARTCGRADALQKAVYGQSLAWVSLGDRPTHHGAVRITHPIFNIGQNHVERLMQYYYI</sequence>
<gene>
    <name evidence="11" type="primary">RAM1</name>
    <name evidence="11" type="ORF">MPSI1_001034</name>
</gene>
<keyword evidence="7" id="KW-0677">Repeat</keyword>
<comment type="catalytic activity">
    <reaction evidence="9">
        <text>L-cysteinyl-[protein] + (2E,6E)-farnesyl diphosphate = S-(2E,6E)-farnesyl-L-cysteinyl-[protein] + diphosphate</text>
        <dbReference type="Rhea" id="RHEA:13345"/>
        <dbReference type="Rhea" id="RHEA-COMP:10131"/>
        <dbReference type="Rhea" id="RHEA-COMP:11535"/>
        <dbReference type="ChEBI" id="CHEBI:29950"/>
        <dbReference type="ChEBI" id="CHEBI:33019"/>
        <dbReference type="ChEBI" id="CHEBI:86019"/>
        <dbReference type="ChEBI" id="CHEBI:175763"/>
    </reaction>
</comment>
<organism evidence="11 12">
    <name type="scientific">Malassezia psittaci</name>
    <dbReference type="NCBI Taxonomy" id="1821823"/>
    <lineage>
        <taxon>Eukaryota</taxon>
        <taxon>Fungi</taxon>
        <taxon>Dikarya</taxon>
        <taxon>Basidiomycota</taxon>
        <taxon>Ustilaginomycotina</taxon>
        <taxon>Malasseziomycetes</taxon>
        <taxon>Malasseziales</taxon>
        <taxon>Malasseziaceae</taxon>
        <taxon>Malassezia</taxon>
    </lineage>
</organism>
<keyword evidence="12" id="KW-1185">Reference proteome</keyword>
<evidence type="ECO:0000256" key="5">
    <source>
        <dbReference type="ARBA" id="ARBA00022679"/>
    </source>
</evidence>
<proteinExistence type="inferred from homology"/>
<evidence type="ECO:0000256" key="2">
    <source>
        <dbReference type="ARBA" id="ARBA00012702"/>
    </source>
</evidence>
<dbReference type="AlphaFoldDB" id="A0AAF0JJA3"/>
<evidence type="ECO:0000313" key="11">
    <source>
        <dbReference type="EMBL" id="WFD42391.1"/>
    </source>
</evidence>
<keyword evidence="4 9" id="KW-0637">Prenyltransferase</keyword>
<dbReference type="SUPFAM" id="SSF48239">
    <property type="entry name" value="Terpenoid cyclases/Protein prenyltransferases"/>
    <property type="match status" value="1"/>
</dbReference>
<dbReference type="InterPro" id="IPR026872">
    <property type="entry name" value="FTB"/>
</dbReference>
<evidence type="ECO:0000256" key="4">
    <source>
        <dbReference type="ARBA" id="ARBA00022602"/>
    </source>
</evidence>
<dbReference type="GO" id="GO:0005965">
    <property type="term" value="C:protein farnesyltransferase complex"/>
    <property type="evidence" value="ECO:0007669"/>
    <property type="project" value="UniProtKB-UniRule"/>
</dbReference>
<keyword evidence="5 9" id="KW-0808">Transferase</keyword>
<dbReference type="InterPro" id="IPR045089">
    <property type="entry name" value="PGGT1B-like"/>
</dbReference>